<dbReference type="EMBL" id="CM035415">
    <property type="protein sequence ID" value="KAH7427324.1"/>
    <property type="molecule type" value="Genomic_DNA"/>
</dbReference>
<comment type="caution">
    <text evidence="1">The sequence shown here is derived from an EMBL/GenBank/DDBJ whole genome shotgun (WGS) entry which is preliminary data.</text>
</comment>
<evidence type="ECO:0000313" key="1">
    <source>
        <dbReference type="EMBL" id="KAH7427324.1"/>
    </source>
</evidence>
<organism evidence="1 2">
    <name type="scientific">Ceratopteris richardii</name>
    <name type="common">Triangle waterfern</name>
    <dbReference type="NCBI Taxonomy" id="49495"/>
    <lineage>
        <taxon>Eukaryota</taxon>
        <taxon>Viridiplantae</taxon>
        <taxon>Streptophyta</taxon>
        <taxon>Embryophyta</taxon>
        <taxon>Tracheophyta</taxon>
        <taxon>Polypodiopsida</taxon>
        <taxon>Polypodiidae</taxon>
        <taxon>Polypodiales</taxon>
        <taxon>Pteridineae</taxon>
        <taxon>Pteridaceae</taxon>
        <taxon>Parkerioideae</taxon>
        <taxon>Ceratopteris</taxon>
    </lineage>
</organism>
<accession>A0A8T2U134</accession>
<reference evidence="1" key="1">
    <citation type="submission" date="2021-08" db="EMBL/GenBank/DDBJ databases">
        <title>WGS assembly of Ceratopteris richardii.</title>
        <authorList>
            <person name="Marchant D.B."/>
            <person name="Chen G."/>
            <person name="Jenkins J."/>
            <person name="Shu S."/>
            <person name="Leebens-Mack J."/>
            <person name="Grimwood J."/>
            <person name="Schmutz J."/>
            <person name="Soltis P."/>
            <person name="Soltis D."/>
            <person name="Chen Z.-H."/>
        </authorList>
    </citation>
    <scope>NUCLEOTIDE SEQUENCE</scope>
    <source>
        <strain evidence="1">Whitten #5841</strain>
        <tissue evidence="1">Leaf</tissue>
    </source>
</reference>
<dbReference type="Proteomes" id="UP000825935">
    <property type="component" value="Chromosome 10"/>
</dbReference>
<dbReference type="AlphaFoldDB" id="A0A8T2U134"/>
<keyword evidence="2" id="KW-1185">Reference proteome</keyword>
<protein>
    <submittedName>
        <fullName evidence="1">Uncharacterized protein</fullName>
    </submittedName>
</protein>
<proteinExistence type="predicted"/>
<sequence>MTSSAPGRCLLLFVWESEIPMTNRGGDHRVAFCHGNDCFHGAHMRALGARCKAFIPLCIWSFPYGCAYGVDPSVMKEFSLVSGGGFYPLLVRVHFLCVLV</sequence>
<name>A0A8T2U134_CERRI</name>
<evidence type="ECO:0000313" key="2">
    <source>
        <dbReference type="Proteomes" id="UP000825935"/>
    </source>
</evidence>
<gene>
    <name evidence="1" type="ORF">KP509_10G039200</name>
</gene>